<dbReference type="EMBL" id="MU167336">
    <property type="protein sequence ID" value="KAG0142847.1"/>
    <property type="molecule type" value="Genomic_DNA"/>
</dbReference>
<protein>
    <submittedName>
        <fullName evidence="1">Uncharacterized protein</fullName>
    </submittedName>
</protein>
<dbReference type="Proteomes" id="UP000886653">
    <property type="component" value="Unassembled WGS sequence"/>
</dbReference>
<feature type="non-terminal residue" evidence="1">
    <location>
        <position position="62"/>
    </location>
</feature>
<reference evidence="1" key="1">
    <citation type="submission" date="2013-11" db="EMBL/GenBank/DDBJ databases">
        <title>Genome sequence of the fusiform rust pathogen reveals effectors for host alternation and coevolution with pine.</title>
        <authorList>
            <consortium name="DOE Joint Genome Institute"/>
            <person name="Smith K."/>
            <person name="Pendleton A."/>
            <person name="Kubisiak T."/>
            <person name="Anderson C."/>
            <person name="Salamov A."/>
            <person name="Aerts A."/>
            <person name="Riley R."/>
            <person name="Clum A."/>
            <person name="Lindquist E."/>
            <person name="Ence D."/>
            <person name="Campbell M."/>
            <person name="Kronenberg Z."/>
            <person name="Feau N."/>
            <person name="Dhillon B."/>
            <person name="Hamelin R."/>
            <person name="Burleigh J."/>
            <person name="Smith J."/>
            <person name="Yandell M."/>
            <person name="Nelson C."/>
            <person name="Grigoriev I."/>
            <person name="Davis J."/>
        </authorList>
    </citation>
    <scope>NUCLEOTIDE SEQUENCE</scope>
    <source>
        <strain evidence="1">G11</strain>
    </source>
</reference>
<organism evidence="1 2">
    <name type="scientific">Cronartium quercuum f. sp. fusiforme G11</name>
    <dbReference type="NCBI Taxonomy" id="708437"/>
    <lineage>
        <taxon>Eukaryota</taxon>
        <taxon>Fungi</taxon>
        <taxon>Dikarya</taxon>
        <taxon>Basidiomycota</taxon>
        <taxon>Pucciniomycotina</taxon>
        <taxon>Pucciniomycetes</taxon>
        <taxon>Pucciniales</taxon>
        <taxon>Coleosporiaceae</taxon>
        <taxon>Cronartium</taxon>
    </lineage>
</organism>
<gene>
    <name evidence="1" type="ORF">CROQUDRAFT_662019</name>
</gene>
<sequence length="62" mass="7124">MHTNPFTQDSCSARGFSLKALHFSTTPLRFTTSLLHYSTDSNPNSISIRPRFRFDFDPIFTP</sequence>
<proteinExistence type="predicted"/>
<dbReference type="AlphaFoldDB" id="A0A9P6NEN8"/>
<evidence type="ECO:0000313" key="2">
    <source>
        <dbReference type="Proteomes" id="UP000886653"/>
    </source>
</evidence>
<keyword evidence="2" id="KW-1185">Reference proteome</keyword>
<accession>A0A9P6NEN8</accession>
<comment type="caution">
    <text evidence="1">The sequence shown here is derived from an EMBL/GenBank/DDBJ whole genome shotgun (WGS) entry which is preliminary data.</text>
</comment>
<name>A0A9P6NEN8_9BASI</name>
<evidence type="ECO:0000313" key="1">
    <source>
        <dbReference type="EMBL" id="KAG0142847.1"/>
    </source>
</evidence>